<feature type="transmembrane region" description="Helical" evidence="1">
    <location>
        <begin position="64"/>
        <end position="82"/>
    </location>
</feature>
<evidence type="ECO:0000256" key="1">
    <source>
        <dbReference type="SAM" id="Phobius"/>
    </source>
</evidence>
<keyword evidence="1" id="KW-0472">Membrane</keyword>
<evidence type="ECO:0000313" key="2">
    <source>
        <dbReference type="EMBL" id="KAK0406168.1"/>
    </source>
</evidence>
<organism evidence="2 3">
    <name type="scientific">Steinernema hermaphroditum</name>
    <dbReference type="NCBI Taxonomy" id="289476"/>
    <lineage>
        <taxon>Eukaryota</taxon>
        <taxon>Metazoa</taxon>
        <taxon>Ecdysozoa</taxon>
        <taxon>Nematoda</taxon>
        <taxon>Chromadorea</taxon>
        <taxon>Rhabditida</taxon>
        <taxon>Tylenchina</taxon>
        <taxon>Panagrolaimomorpha</taxon>
        <taxon>Strongyloidoidea</taxon>
        <taxon>Steinernematidae</taxon>
        <taxon>Steinernema</taxon>
    </lineage>
</organism>
<gene>
    <name evidence="2" type="ORF">QR680_018406</name>
</gene>
<dbReference type="EMBL" id="JAUCMV010000004">
    <property type="protein sequence ID" value="KAK0406168.1"/>
    <property type="molecule type" value="Genomic_DNA"/>
</dbReference>
<protein>
    <submittedName>
        <fullName evidence="2">Uncharacterized protein</fullName>
    </submittedName>
</protein>
<sequence>MHSNSKVHHHEEQLFFFGENYRECCGLLHIVTACKLILLVEVAKIVAEFFLITYRFGSVDAVTVVHYTATVTAMLCVLVGLLKERYILFWPFLVLKALETILCLIAAIGIMLLVLVGSAGRRLLVRAVRWRYRSMQDSHAIGVAFLFFFLFVFLFLLNALIVKVVHRAQHYVRKKTMTQYLLARRDVLHSIMRC</sequence>
<proteinExistence type="predicted"/>
<comment type="caution">
    <text evidence="2">The sequence shown here is derived from an EMBL/GenBank/DDBJ whole genome shotgun (WGS) entry which is preliminary data.</text>
</comment>
<accession>A0AA39HJZ5</accession>
<keyword evidence="3" id="KW-1185">Reference proteome</keyword>
<keyword evidence="1" id="KW-0812">Transmembrane</keyword>
<feature type="transmembrane region" description="Helical" evidence="1">
    <location>
        <begin position="94"/>
        <end position="120"/>
    </location>
</feature>
<dbReference type="Proteomes" id="UP001175271">
    <property type="component" value="Unassembled WGS sequence"/>
</dbReference>
<dbReference type="AlphaFoldDB" id="A0AA39HJZ5"/>
<evidence type="ECO:0000313" key="3">
    <source>
        <dbReference type="Proteomes" id="UP001175271"/>
    </source>
</evidence>
<name>A0AA39HJZ5_9BILA</name>
<feature type="transmembrane region" description="Helical" evidence="1">
    <location>
        <begin position="140"/>
        <end position="165"/>
    </location>
</feature>
<dbReference type="PROSITE" id="PS51257">
    <property type="entry name" value="PROKAR_LIPOPROTEIN"/>
    <property type="match status" value="1"/>
</dbReference>
<reference evidence="2" key="1">
    <citation type="submission" date="2023-06" db="EMBL/GenBank/DDBJ databases">
        <title>Genomic analysis of the entomopathogenic nematode Steinernema hermaphroditum.</title>
        <authorList>
            <person name="Schwarz E.M."/>
            <person name="Heppert J.K."/>
            <person name="Baniya A."/>
            <person name="Schwartz H.T."/>
            <person name="Tan C.-H."/>
            <person name="Antoshechkin I."/>
            <person name="Sternberg P.W."/>
            <person name="Goodrich-Blair H."/>
            <person name="Dillman A.R."/>
        </authorList>
    </citation>
    <scope>NUCLEOTIDE SEQUENCE</scope>
    <source>
        <strain evidence="2">PS9179</strain>
        <tissue evidence="2">Whole animal</tissue>
    </source>
</reference>
<keyword evidence="1" id="KW-1133">Transmembrane helix</keyword>